<dbReference type="Pfam" id="PF00581">
    <property type="entry name" value="Rhodanese"/>
    <property type="match status" value="1"/>
</dbReference>
<dbReference type="InterPro" id="IPR036873">
    <property type="entry name" value="Rhodanese-like_dom_sf"/>
</dbReference>
<dbReference type="Pfam" id="PF11127">
    <property type="entry name" value="YgaP-like_TM"/>
    <property type="match status" value="1"/>
</dbReference>
<dbReference type="OrthoDB" id="9781034at2"/>
<feature type="domain" description="Rhodanese" evidence="2">
    <location>
        <begin position="16"/>
        <end position="103"/>
    </location>
</feature>
<evidence type="ECO:0000256" key="1">
    <source>
        <dbReference type="SAM" id="Phobius"/>
    </source>
</evidence>
<feature type="transmembrane region" description="Helical" evidence="1">
    <location>
        <begin position="143"/>
        <end position="164"/>
    </location>
</feature>
<accession>A0A1I4B772</accession>
<gene>
    <name evidence="3" type="ORF">SAMN02745775_10535</name>
</gene>
<dbReference type="GO" id="GO:0016740">
    <property type="term" value="F:transferase activity"/>
    <property type="evidence" value="ECO:0007669"/>
    <property type="project" value="UniProtKB-KW"/>
</dbReference>
<keyword evidence="1" id="KW-0472">Membrane</keyword>
<reference evidence="3 4" key="1">
    <citation type="submission" date="2016-10" db="EMBL/GenBank/DDBJ databases">
        <authorList>
            <person name="de Groot N.N."/>
        </authorList>
    </citation>
    <scope>NUCLEOTIDE SEQUENCE [LARGE SCALE GENOMIC DNA]</scope>
    <source>
        <strain evidence="3 4">DSM 19981</strain>
    </source>
</reference>
<name>A0A1I4B772_9PROT</name>
<dbReference type="AlphaFoldDB" id="A0A1I4B772"/>
<keyword evidence="4" id="KW-1185">Reference proteome</keyword>
<sequence>MSLPLIDATRAAALLREGRATLVDVREADERARAHVPGSAHWPLSRLDQAEAPQGAVLIFHCASGARTTQDGAALAAKAGGCDAFAVQGGLAALRGAGVPIAEDRRAPLPLMRQVQIVAGSLALLGAVLAATVHPGFIALSGFVGAGLAMAGITGFCPMANALAAMPWNRRPA</sequence>
<dbReference type="EMBL" id="FOSQ01000005">
    <property type="protein sequence ID" value="SFK64604.1"/>
    <property type="molecule type" value="Genomic_DNA"/>
</dbReference>
<keyword evidence="3" id="KW-0808">Transferase</keyword>
<dbReference type="SMART" id="SM00450">
    <property type="entry name" value="RHOD"/>
    <property type="match status" value="1"/>
</dbReference>
<proteinExistence type="predicted"/>
<dbReference type="STRING" id="1123062.SAMN02745775_10535"/>
<dbReference type="Gene3D" id="3.40.250.10">
    <property type="entry name" value="Rhodanese-like domain"/>
    <property type="match status" value="1"/>
</dbReference>
<dbReference type="SUPFAM" id="SSF52821">
    <property type="entry name" value="Rhodanese/Cell cycle control phosphatase"/>
    <property type="match status" value="1"/>
</dbReference>
<dbReference type="InterPro" id="IPR001763">
    <property type="entry name" value="Rhodanese-like_dom"/>
</dbReference>
<dbReference type="InterPro" id="IPR021309">
    <property type="entry name" value="YgaP-like_TM"/>
</dbReference>
<feature type="transmembrane region" description="Helical" evidence="1">
    <location>
        <begin position="115"/>
        <end position="137"/>
    </location>
</feature>
<protein>
    <submittedName>
        <fullName evidence="3">Rhodanese-related sulfurtransferase</fullName>
    </submittedName>
</protein>
<dbReference type="Gene3D" id="6.10.140.1340">
    <property type="match status" value="1"/>
</dbReference>
<organism evidence="3 4">
    <name type="scientific">Falsiroseomonas stagni DSM 19981</name>
    <dbReference type="NCBI Taxonomy" id="1123062"/>
    <lineage>
        <taxon>Bacteria</taxon>
        <taxon>Pseudomonadati</taxon>
        <taxon>Pseudomonadota</taxon>
        <taxon>Alphaproteobacteria</taxon>
        <taxon>Acetobacterales</taxon>
        <taxon>Roseomonadaceae</taxon>
        <taxon>Falsiroseomonas</taxon>
    </lineage>
</organism>
<evidence type="ECO:0000313" key="4">
    <source>
        <dbReference type="Proteomes" id="UP000199473"/>
    </source>
</evidence>
<evidence type="ECO:0000259" key="2">
    <source>
        <dbReference type="PROSITE" id="PS50206"/>
    </source>
</evidence>
<dbReference type="RefSeq" id="WP_092960578.1">
    <property type="nucleotide sequence ID" value="NZ_FOSQ01000005.1"/>
</dbReference>
<dbReference type="PROSITE" id="PS50206">
    <property type="entry name" value="RHODANESE_3"/>
    <property type="match status" value="1"/>
</dbReference>
<dbReference type="Proteomes" id="UP000199473">
    <property type="component" value="Unassembled WGS sequence"/>
</dbReference>
<evidence type="ECO:0000313" key="3">
    <source>
        <dbReference type="EMBL" id="SFK64604.1"/>
    </source>
</evidence>
<keyword evidence="1" id="KW-0812">Transmembrane</keyword>
<keyword evidence="1" id="KW-1133">Transmembrane helix</keyword>